<feature type="domain" description="HTH luxR-type" evidence="4">
    <location>
        <begin position="848"/>
        <end position="914"/>
    </location>
</feature>
<dbReference type="PROSITE" id="PS50043">
    <property type="entry name" value="HTH_LUXR_2"/>
    <property type="match status" value="1"/>
</dbReference>
<dbReference type="Gene3D" id="1.10.10.10">
    <property type="entry name" value="Winged helix-like DNA-binding domain superfamily/Winged helix DNA-binding domain"/>
    <property type="match status" value="1"/>
</dbReference>
<evidence type="ECO:0000313" key="6">
    <source>
        <dbReference type="Proteomes" id="UP000006015"/>
    </source>
</evidence>
<protein>
    <submittedName>
        <fullName evidence="5">Transcriptional regulator, LuxR family</fullName>
    </submittedName>
</protein>
<comment type="caution">
    <text evidence="5">The sequence shown here is derived from an EMBL/GenBank/DDBJ whole genome shotgun (WGS) entry which is preliminary data.</text>
</comment>
<sequence>MTRAFSPKMTSMAPTNSHRSGIDLSLLARPEIQKVMAEINSLAPGKGQILAIHGDRSIGKSSLARSILRNLSGWSAYSMSATSGMDTADLINRINLVLTESESENAHGEVNSAPQAPQAAEDINSALDSMVHIVDVPFSSTLIHIDDAHLLEEPTVQALGAALSTLKDGRFIALMTGASNAPYLAYAESTAQITPMTAEEIQTFALSDIGARVSVDLAERLQSMTGGYLGKVHELLTALPADAWHKRNVTVKVPQRWIQRWEEKSCGLSEETLFALQALACVDEAATLDLLENMVGTEGVDWALESAINVGIVSVVAGVFPPVLEFSAVEDKYTVGATVGPARRRAFHKGAHKYYEARGDKAQSLVHRALGMSTHDKAIATELAEAAEGLGNAGRWKEAAEFYRLASELSSTKEQQRQYELSQMEALVSSSNIRAVADRARTLDTHKPDMWRDSLLGYLAIHQGRRNEALSRLDNALLDHSAPNQTRAQLASYKALAEIANWNLPGVIEAAEDAAKWGGPTSEPALSAGYIATVADSAINGTYTEIHLQPGESPVLAQRRHMVSGWIKLANDDPISARQELQQLPRDEGSTRIDLWQLAWLARAEFLLGEWDDAIATVEKGLFQADYYGIDLLNPLLLWTGAIISQLRGSYSMAANYRNRLLIGNDAFVIQRVPAAITRIVTGLRENQMLEATRAADQLIAIDKETNISQPGYWPWRDLAVNVLLSTKRLDEADELLSEAEDDAKRVNNFSLYARLVPERAHQALVLGETERGVKLYEEAIEMMSSTHMRPYQGRTLFAFGQALRRLGRRKHADGYLARAAEVYQSMGAHAYVEKINRERRAGGLGPRQASASSLTTQELEVAQNAASGLTNKEIAAQLFLSPKTVEFHLTRIYRKLQIRTRTELPAALAQALRE</sequence>
<dbReference type="Gene3D" id="1.25.40.10">
    <property type="entry name" value="Tetratricopeptide repeat domain"/>
    <property type="match status" value="1"/>
</dbReference>
<name>A0ABN0AFV0_CORAM</name>
<dbReference type="PROSITE" id="PS00622">
    <property type="entry name" value="HTH_LUXR_1"/>
    <property type="match status" value="1"/>
</dbReference>
<dbReference type="PRINTS" id="PR00038">
    <property type="entry name" value="HTHLUXR"/>
</dbReference>
<reference evidence="5 6" key="1">
    <citation type="submission" date="2010-04" db="EMBL/GenBank/DDBJ databases">
        <authorList>
            <person name="Weinstock G."/>
            <person name="Sodergren E."/>
            <person name="Clifton S."/>
            <person name="Fulton L."/>
            <person name="Fulton B."/>
            <person name="Courtney L."/>
            <person name="Fronick C."/>
            <person name="Harrison M."/>
            <person name="Strong C."/>
            <person name="Farmer C."/>
            <person name="Delahaunty K."/>
            <person name="Markovic C."/>
            <person name="Hall O."/>
            <person name="Minx P."/>
            <person name="Tomlinson C."/>
            <person name="Mitreva M."/>
            <person name="Hou S."/>
            <person name="Wollam A."/>
            <person name="Pepin K.H."/>
            <person name="Johnson M."/>
            <person name="Bhonagiri V."/>
            <person name="Zhang X."/>
            <person name="Suruliraj S."/>
            <person name="Warren W."/>
            <person name="Chinwalla A."/>
            <person name="Mardis E.R."/>
            <person name="Wilson R.K."/>
        </authorList>
    </citation>
    <scope>NUCLEOTIDE SEQUENCE [LARGE SCALE GENOMIC DNA]</scope>
    <source>
        <strain evidence="5 6">DSM 20306</strain>
    </source>
</reference>
<evidence type="ECO:0000313" key="5">
    <source>
        <dbReference type="EMBL" id="EFG81673.1"/>
    </source>
</evidence>
<dbReference type="Proteomes" id="UP000006015">
    <property type="component" value="Unassembled WGS sequence"/>
</dbReference>
<dbReference type="SMART" id="SM00421">
    <property type="entry name" value="HTH_LUXR"/>
    <property type="match status" value="1"/>
</dbReference>
<dbReference type="InterPro" id="IPR027417">
    <property type="entry name" value="P-loop_NTPase"/>
</dbReference>
<dbReference type="InterPro" id="IPR041664">
    <property type="entry name" value="AAA_16"/>
</dbReference>
<dbReference type="InterPro" id="IPR011990">
    <property type="entry name" value="TPR-like_helical_dom_sf"/>
</dbReference>
<organism evidence="5 6">
    <name type="scientific">Corynebacterium ammoniagenes DSM 20306</name>
    <dbReference type="NCBI Taxonomy" id="649754"/>
    <lineage>
        <taxon>Bacteria</taxon>
        <taxon>Bacillati</taxon>
        <taxon>Actinomycetota</taxon>
        <taxon>Actinomycetes</taxon>
        <taxon>Mycobacteriales</taxon>
        <taxon>Corynebacteriaceae</taxon>
        <taxon>Corynebacterium</taxon>
    </lineage>
</organism>
<dbReference type="EMBL" id="ADNS01000007">
    <property type="protein sequence ID" value="EFG81673.1"/>
    <property type="molecule type" value="Genomic_DNA"/>
</dbReference>
<dbReference type="CDD" id="cd06170">
    <property type="entry name" value="LuxR_C_like"/>
    <property type="match status" value="1"/>
</dbReference>
<keyword evidence="3" id="KW-0804">Transcription</keyword>
<dbReference type="SUPFAM" id="SSF52540">
    <property type="entry name" value="P-loop containing nucleoside triphosphate hydrolases"/>
    <property type="match status" value="1"/>
</dbReference>
<keyword evidence="6" id="KW-1185">Reference proteome</keyword>
<keyword evidence="2" id="KW-0238">DNA-binding</keyword>
<dbReference type="PANTHER" id="PTHR44688:SF16">
    <property type="entry name" value="DNA-BINDING TRANSCRIPTIONAL ACTIVATOR DEVR_DOSR"/>
    <property type="match status" value="1"/>
</dbReference>
<dbReference type="Pfam" id="PF00196">
    <property type="entry name" value="GerE"/>
    <property type="match status" value="1"/>
</dbReference>
<dbReference type="SUPFAM" id="SSF48452">
    <property type="entry name" value="TPR-like"/>
    <property type="match status" value="1"/>
</dbReference>
<evidence type="ECO:0000259" key="4">
    <source>
        <dbReference type="PROSITE" id="PS50043"/>
    </source>
</evidence>
<dbReference type="PANTHER" id="PTHR44688">
    <property type="entry name" value="DNA-BINDING TRANSCRIPTIONAL ACTIVATOR DEVR_DOSR"/>
    <property type="match status" value="1"/>
</dbReference>
<dbReference type="InterPro" id="IPR016032">
    <property type="entry name" value="Sig_transdc_resp-reg_C-effctor"/>
</dbReference>
<dbReference type="SUPFAM" id="SSF46894">
    <property type="entry name" value="C-terminal effector domain of the bipartite response regulators"/>
    <property type="match status" value="1"/>
</dbReference>
<evidence type="ECO:0000256" key="1">
    <source>
        <dbReference type="ARBA" id="ARBA00023015"/>
    </source>
</evidence>
<dbReference type="Pfam" id="PF13191">
    <property type="entry name" value="AAA_16"/>
    <property type="match status" value="1"/>
</dbReference>
<evidence type="ECO:0000256" key="3">
    <source>
        <dbReference type="ARBA" id="ARBA00023163"/>
    </source>
</evidence>
<evidence type="ECO:0000256" key="2">
    <source>
        <dbReference type="ARBA" id="ARBA00023125"/>
    </source>
</evidence>
<dbReference type="InterPro" id="IPR000792">
    <property type="entry name" value="Tscrpt_reg_LuxR_C"/>
</dbReference>
<accession>A0ABN0AFV0</accession>
<proteinExistence type="predicted"/>
<gene>
    <name evidence="5" type="ORF">HMPREF0281_01035</name>
</gene>
<dbReference type="InterPro" id="IPR036388">
    <property type="entry name" value="WH-like_DNA-bd_sf"/>
</dbReference>
<keyword evidence="1" id="KW-0805">Transcription regulation</keyword>